<comment type="similarity">
    <text evidence="8">Belongs to the IFT172 family.</text>
</comment>
<dbReference type="Proteomes" id="UP000092461">
    <property type="component" value="Unassembled WGS sequence"/>
</dbReference>
<dbReference type="VEuPathDB" id="VectorBase:LLONM1_005332"/>
<dbReference type="EnsemblMetazoa" id="LLOJ008099-RA">
    <property type="protein sequence ID" value="LLOJ008099-PA"/>
    <property type="gene ID" value="LLOJ008099"/>
</dbReference>
<reference evidence="12" key="3">
    <citation type="submission" date="2020-05" db="UniProtKB">
        <authorList>
            <consortium name="EnsemblMetazoa"/>
        </authorList>
    </citation>
    <scope>IDENTIFICATION</scope>
    <source>
        <strain evidence="12">Jacobina</strain>
    </source>
</reference>
<dbReference type="EMBL" id="AJWK01027320">
    <property type="status" value="NOT_ANNOTATED_CDS"/>
    <property type="molecule type" value="Genomic_DNA"/>
</dbReference>
<dbReference type="InterPro" id="IPR056168">
    <property type="entry name" value="TPR_IF140/IFT172/WDR19"/>
</dbReference>
<feature type="domain" description="IFT80/172/WDR35 TPR" evidence="9">
    <location>
        <begin position="838"/>
        <end position="946"/>
    </location>
</feature>
<accession>A0A1B0CTA0</accession>
<dbReference type="FunFam" id="1.25.40.470:FF:000021">
    <property type="entry name" value="Intraflagellar transport protein osm-1"/>
    <property type="match status" value="1"/>
</dbReference>
<dbReference type="Pfam" id="PF24762">
    <property type="entry name" value="TPR_IF140-IFT172"/>
    <property type="match status" value="1"/>
</dbReference>
<keyword evidence="6" id="KW-0969">Cilium</keyword>
<evidence type="ECO:0000256" key="8">
    <source>
        <dbReference type="ARBA" id="ARBA00038130"/>
    </source>
</evidence>
<name>A0A1B0CTA0_LUTLO</name>
<keyword evidence="13" id="KW-1185">Reference proteome</keyword>
<dbReference type="InterPro" id="IPR015943">
    <property type="entry name" value="WD40/YVTN_repeat-like_dom_sf"/>
</dbReference>
<keyword evidence="2" id="KW-0217">Developmental protein</keyword>
<keyword evidence="3" id="KW-0853">WD repeat</keyword>
<sequence>MYAAESYTVSVVPNPRGTGVLSGHEDGSIVRFFVVEEFGDVSGRVVQHSVSPAALAWTITGFMAAGSDRKVTFYDDQGKPIRIFDFSRDDSEREFMIGASSPNGQTVAVGSYDRVRIYTWSSRQNTWNETAVKEIRNLYSVTALAWKRDGSRLTLGSLCGAVLTFESVLRRTVWQDKFELTFVAPSQILLKSLQDSSETLSIESDLGMEIDDVRIMGKDSYLVARTEESLILCDLTRGLTSEVAWTASGRHEKFYFENPNVCLVFNAGELSLIEYGDHYILGSVRTEFVNPHVISVRLNERGNSRDNKKLAYLLDMKTICVVDLPVSVTCLVWLTCGTIVAGLEDGKVRALHSKSNKSQNMYAAESYTVSVVPNPRGTGVLSGHEDGSIVRFFVVEEFGDVSGRVVQHSVSPAALAWTITGFMAAGSDRKVTFYDDQGKPIRIFDFSRDDSEREFMIGASSPNGQTVAVGSYDRVRIYTWSSRQNTWNETAVKEIRNLYSVTALAWKRDGSRLTLGSLCGAVLTFESVLRRTVWQDKFELTFVAPSQILLKSLQDSSETLSIESDLGMEIDDVRIMGKDSYLVARTEESLILCDLTRGLTSEVAWTASGRHEKFYFENPNVCLVFNAGELSLIEYGDHYILGSVRTEFVNPHVISVRLNERGNSRDNKKLAYLLDMKTICVVDLVVQTTITQISHDSKIDWIELNETGHKLLFRDKKMRLMLVDIATSRKQTLLGKVSFVQWVIQSDVAVAQSDSNLVIWYNIDMPEHVTILPIRGEVLDVIREDGKTEVHTTEGATNHVYALDEGLVEFGTAVNDSDFGRAVLFLESLGDRPAATAMWHNLANIALREKNLRVAQRCFAALGNASKTFYLAEVIKIADKYEEEHQPGSGLECAEVQARLALLNADLRTAERIYLEQGDIESALDMYKKLGRWTDAIKLAERRGYHGLKELEEAQMAYLLNSGQEEEAGKVLEDRGDCDKAMTLYLKAKKPAKAARLALKRTYLLQNEELMSRVSASLVKSELYELAGDLAHKMDKADVALSMYKKAGAYARAIDLARYVAPDDVTNLEENWGDWLVSKRQMDASISHYIEAGATLKALEAAVAQRCFAALGNASKTFYLAEVIKIADKYEEEHQPGSGLECAEVQARLALLNADLRTAERIYLEQGDIESALDMYKKLGRWTDAIKLAERRGYHGLKELEEAQMAYLLNSDRGDCDKAMTLYLKAKKPAKAARLALKRTYLLQNEELMSRVSASLVKSELYELAGDLAHKMDKADVALSMYKKAGAYARAIDLARYVAPDDVTNLEENWGDWLVSKRQMDASISHYIEAGATLKALEAAVAAKQWRKAVQIAKVLDDPVEIKKYALELSTHLANAGDISGAEGLLVRAELYKEAVEFLNKHGKWEEAYEIAEKYLDQQEAKKMFVDLSVKLEEEGKFKDAEKVLVAIEEPDLAIAMYKRLEHYDAMIRLVERYHRDLLENTHLHLARQLESKNRHKQAEVHFLAGGDWKSVVHMYCTANKWEDAYRVAKQKGGEGASNQVAFMWAKSLPIEGAARLLTKMGLLESALQFSCEAGQFDFALELCRITGKSSEEIHLRMAMALEDEGKFHEAEKEFILAQKPREAILMYSHSGDWKSALQVAENYVPEAVNEVLTNQAAAALDARNYTEYEALMIRAERPDLVLQHYKEYGMWIDALRIAKEYLPAAVNEIQQLQQKEARASSSADSKALLARATEHARNEEFRKAADCLLEINASNADRVTEERAIIRAAEICNQFLEGSDAVEVARELGPRLVEHGQIGPAAQLYLAAEMPKEAVDVFIQSENWAKARRLAKEIDSQLVTYVEQQQKSRLKNDGNVEQLADIDINGALDLLAEQGQWTRCIEKAKQHSSPILQKYLALYAAQLIRDGDCTAALNLYLSHGVTANAQNFNIYNRIAVECLGLREPDGQSVWKNLRTFLHQLIQVLRATDGTEPDVLDRFDLLLLIAHYYATRAACRQVPALQSLGVRISTALLRYTEIIPVDKGFYEAGMDLRGMGRESEAFVILNHYLDVCEAIEEGSGNLVDHSDLAATDFPSSVPIPADLHLKNELQLHEEVREWVLAVSMDQRVDQSLPTDDRNLYESSLGLSDQPCIVSGYPVITRQPIIFQRSHRMANRDAWSKLTVAAKMAPHSDIPSLIEFVENWCGPANFISN</sequence>
<dbReference type="Gene3D" id="1.25.40.470">
    <property type="match status" value="4"/>
</dbReference>
<evidence type="ECO:0000259" key="10">
    <source>
        <dbReference type="Pfam" id="PF24762"/>
    </source>
</evidence>
<dbReference type="GO" id="GO:0042073">
    <property type="term" value="P:intraciliary transport"/>
    <property type="evidence" value="ECO:0007669"/>
    <property type="project" value="TreeGrafter"/>
</dbReference>
<evidence type="ECO:0000256" key="3">
    <source>
        <dbReference type="ARBA" id="ARBA00022574"/>
    </source>
</evidence>
<reference evidence="13" key="1">
    <citation type="submission" date="2012-05" db="EMBL/GenBank/DDBJ databases">
        <title>Whole Genome Assembly of Lutzomyia longipalpis.</title>
        <authorList>
            <person name="Richards S."/>
            <person name="Qu C."/>
            <person name="Dillon R."/>
            <person name="Worley K."/>
            <person name="Scherer S."/>
            <person name="Batterton M."/>
            <person name="Taylor A."/>
            <person name="Hawes A."/>
            <person name="Hernandez B."/>
            <person name="Kovar C."/>
            <person name="Mandapat C."/>
            <person name="Pham C."/>
            <person name="Qu C."/>
            <person name="Jing C."/>
            <person name="Bess C."/>
            <person name="Bandaranaike D."/>
            <person name="Ngo D."/>
            <person name="Ongeri F."/>
            <person name="Arias F."/>
            <person name="Lara F."/>
            <person name="Weissenberger G."/>
            <person name="Kamau G."/>
            <person name="Han H."/>
            <person name="Shen H."/>
            <person name="Dinh H."/>
            <person name="Khalil I."/>
            <person name="Jones J."/>
            <person name="Shafer J."/>
            <person name="Jayaseelan J."/>
            <person name="Quiroz J."/>
            <person name="Blankenburg K."/>
            <person name="Nguyen L."/>
            <person name="Jackson L."/>
            <person name="Francisco L."/>
            <person name="Tang L.-Y."/>
            <person name="Pu L.-L."/>
            <person name="Perales L."/>
            <person name="Lorensuhewa L."/>
            <person name="Munidasa M."/>
            <person name="Coyle M."/>
            <person name="Taylor M."/>
            <person name="Puazo M."/>
            <person name="Firestine M."/>
            <person name="Scheel M."/>
            <person name="Javaid M."/>
            <person name="Wang M."/>
            <person name="Li M."/>
            <person name="Tabassum N."/>
            <person name="Saada N."/>
            <person name="Osuji N."/>
            <person name="Aqrawi P."/>
            <person name="Fu Q."/>
            <person name="Thornton R."/>
            <person name="Raj R."/>
            <person name="Goodspeed R."/>
            <person name="Mata R."/>
            <person name="Najjar R."/>
            <person name="Gubbala S."/>
            <person name="Lee S."/>
            <person name="Denson S."/>
            <person name="Patil S."/>
            <person name="Macmil S."/>
            <person name="Qi S."/>
            <person name="Matskevitch T."/>
            <person name="Palculict T."/>
            <person name="Mathew T."/>
            <person name="Vee V."/>
            <person name="Velamala V."/>
            <person name="Korchina V."/>
            <person name="Cai W."/>
            <person name="Liu W."/>
            <person name="Dai W."/>
            <person name="Zou X."/>
            <person name="Zhu Y."/>
            <person name="Zhang Y."/>
            <person name="Wu Y.-Q."/>
            <person name="Xin Y."/>
            <person name="Nazarath L."/>
            <person name="Kovar C."/>
            <person name="Han Y."/>
            <person name="Muzny D."/>
            <person name="Gibbs R."/>
        </authorList>
    </citation>
    <scope>NUCLEOTIDE SEQUENCE [LARGE SCALE GENOMIC DNA]</scope>
    <source>
        <strain evidence="13">Jacobina</strain>
    </source>
</reference>
<dbReference type="FunFam" id="1.25.40.470:FF:000013">
    <property type="entry name" value="intraflagellar transport protein 172 homolog"/>
    <property type="match status" value="1"/>
</dbReference>
<evidence type="ECO:0000256" key="7">
    <source>
        <dbReference type="ARBA" id="ARBA00023273"/>
    </source>
</evidence>
<evidence type="ECO:0000256" key="6">
    <source>
        <dbReference type="ARBA" id="ARBA00023069"/>
    </source>
</evidence>
<evidence type="ECO:0000256" key="4">
    <source>
        <dbReference type="ARBA" id="ARBA00022737"/>
    </source>
</evidence>
<evidence type="ECO:0000313" key="13">
    <source>
        <dbReference type="Proteomes" id="UP000092461"/>
    </source>
</evidence>
<evidence type="ECO:0000313" key="11">
    <source>
        <dbReference type="EMBL" id="MBC1176874.1"/>
    </source>
</evidence>
<comment type="subcellular location">
    <subcellularLocation>
        <location evidence="1">Cell projection</location>
        <location evidence="1">Cilium</location>
    </subcellularLocation>
</comment>
<dbReference type="EMBL" id="GITU01008171">
    <property type="protein sequence ID" value="MBC1176874.1"/>
    <property type="molecule type" value="Transcribed_RNA"/>
</dbReference>
<evidence type="ECO:0000313" key="12">
    <source>
        <dbReference type="EnsemblMetazoa" id="LLOJ008099-PA"/>
    </source>
</evidence>
<dbReference type="GO" id="GO:0030992">
    <property type="term" value="C:intraciliary transport particle B"/>
    <property type="evidence" value="ECO:0007669"/>
    <property type="project" value="TreeGrafter"/>
</dbReference>
<dbReference type="EMBL" id="AJWK01027318">
    <property type="status" value="NOT_ANNOTATED_CDS"/>
    <property type="molecule type" value="Genomic_DNA"/>
</dbReference>
<dbReference type="InterPro" id="IPR056157">
    <property type="entry name" value="TPR_IFT80_172_dom"/>
</dbReference>
<dbReference type="VEuPathDB" id="VectorBase:LLOJ008099"/>
<dbReference type="Pfam" id="PF23387">
    <property type="entry name" value="TPR_IFT80_172"/>
    <property type="match status" value="1"/>
</dbReference>
<dbReference type="EMBL" id="AJWK01027321">
    <property type="status" value="NOT_ANNOTATED_CDS"/>
    <property type="molecule type" value="Genomic_DNA"/>
</dbReference>
<dbReference type="InterPro" id="IPR001680">
    <property type="entry name" value="WD40_rpt"/>
</dbReference>
<proteinExistence type="inferred from homology"/>
<evidence type="ECO:0000256" key="2">
    <source>
        <dbReference type="ARBA" id="ARBA00022473"/>
    </source>
</evidence>
<evidence type="ECO:0000256" key="1">
    <source>
        <dbReference type="ARBA" id="ARBA00004138"/>
    </source>
</evidence>
<dbReference type="PANTHER" id="PTHR15722:SF2">
    <property type="entry name" value="INTRAFLAGELLAR TRANSPORT PROTEIN 172 HOMOLOG"/>
    <property type="match status" value="1"/>
</dbReference>
<keyword evidence="5" id="KW-0802">TPR repeat</keyword>
<dbReference type="GO" id="GO:0005930">
    <property type="term" value="C:axoneme"/>
    <property type="evidence" value="ECO:0007669"/>
    <property type="project" value="TreeGrafter"/>
</dbReference>
<dbReference type="GO" id="GO:0036064">
    <property type="term" value="C:ciliary basal body"/>
    <property type="evidence" value="ECO:0007669"/>
    <property type="project" value="TreeGrafter"/>
</dbReference>
<dbReference type="SUPFAM" id="SSF82171">
    <property type="entry name" value="DPP6 N-terminal domain-like"/>
    <property type="match status" value="1"/>
</dbReference>
<evidence type="ECO:0000259" key="9">
    <source>
        <dbReference type="Pfam" id="PF23387"/>
    </source>
</evidence>
<protein>
    <submittedName>
        <fullName evidence="11">Putative selective lim binding factor</fullName>
    </submittedName>
</protein>
<dbReference type="SUPFAM" id="SSF50978">
    <property type="entry name" value="WD40 repeat-like"/>
    <property type="match status" value="2"/>
</dbReference>
<dbReference type="InterPro" id="IPR036322">
    <property type="entry name" value="WD40_repeat_dom_sf"/>
</dbReference>
<evidence type="ECO:0000256" key="5">
    <source>
        <dbReference type="ARBA" id="ARBA00022803"/>
    </source>
</evidence>
<organism evidence="12 13">
    <name type="scientific">Lutzomyia longipalpis</name>
    <name type="common">Sand fly</name>
    <dbReference type="NCBI Taxonomy" id="7200"/>
    <lineage>
        <taxon>Eukaryota</taxon>
        <taxon>Metazoa</taxon>
        <taxon>Ecdysozoa</taxon>
        <taxon>Arthropoda</taxon>
        <taxon>Hexapoda</taxon>
        <taxon>Insecta</taxon>
        <taxon>Pterygota</taxon>
        <taxon>Neoptera</taxon>
        <taxon>Endopterygota</taxon>
        <taxon>Diptera</taxon>
        <taxon>Nematocera</taxon>
        <taxon>Psychodoidea</taxon>
        <taxon>Psychodidae</taxon>
        <taxon>Lutzomyia</taxon>
        <taxon>Lutzomyia</taxon>
    </lineage>
</organism>
<dbReference type="SMART" id="SM00320">
    <property type="entry name" value="WD40"/>
    <property type="match status" value="8"/>
</dbReference>
<reference evidence="11" key="2">
    <citation type="journal article" date="2020" name="BMC">
        <title>Leishmania infection induces a limited differential gene expression in the sand fly midgut.</title>
        <authorList>
            <person name="Coutinho-Abreu I.V."/>
            <person name="Serafim T.D."/>
            <person name="Meneses C."/>
            <person name="Kamhawi S."/>
            <person name="Oliveira F."/>
            <person name="Valenzuela J.G."/>
        </authorList>
    </citation>
    <scope>NUCLEOTIDE SEQUENCE</scope>
    <source>
        <strain evidence="11">Jacobina</strain>
        <tissue evidence="11">Midgut</tissue>
    </source>
</reference>
<keyword evidence="7" id="KW-0966">Cell projection</keyword>
<dbReference type="Gene3D" id="2.130.10.10">
    <property type="entry name" value="YVTN repeat-like/Quinoprotein amine dehydrogenase"/>
    <property type="match status" value="2"/>
</dbReference>
<keyword evidence="4" id="KW-0677">Repeat</keyword>
<dbReference type="PANTHER" id="PTHR15722">
    <property type="entry name" value="IFT140/172-RELATED"/>
    <property type="match status" value="1"/>
</dbReference>
<feature type="domain" description="IF140/IFT172/WDR19 TPR" evidence="10">
    <location>
        <begin position="1381"/>
        <end position="1737"/>
    </location>
</feature>
<dbReference type="EMBL" id="AJWK01027319">
    <property type="status" value="NOT_ANNOTATED_CDS"/>
    <property type="molecule type" value="Genomic_DNA"/>
</dbReference>